<dbReference type="OrthoDB" id="9816502at2"/>
<dbReference type="EMBL" id="FNBN01000002">
    <property type="protein sequence ID" value="SDF81617.1"/>
    <property type="molecule type" value="Genomic_DNA"/>
</dbReference>
<gene>
    <name evidence="2" type="ORF">SAMN04488121_1021073</name>
</gene>
<accession>A0A1G7P648</accession>
<keyword evidence="1" id="KW-1133">Transmembrane helix</keyword>
<reference evidence="2 3" key="1">
    <citation type="submission" date="2016-10" db="EMBL/GenBank/DDBJ databases">
        <authorList>
            <person name="de Groot N.N."/>
        </authorList>
    </citation>
    <scope>NUCLEOTIDE SEQUENCE [LARGE SCALE GENOMIC DNA]</scope>
    <source>
        <strain evidence="2 3">DSM 527</strain>
    </source>
</reference>
<organism evidence="2 3">
    <name type="scientific">Chitinophaga filiformis</name>
    <name type="common">Myxococcus filiformis</name>
    <name type="synonym">Flexibacter filiformis</name>
    <dbReference type="NCBI Taxonomy" id="104663"/>
    <lineage>
        <taxon>Bacteria</taxon>
        <taxon>Pseudomonadati</taxon>
        <taxon>Bacteroidota</taxon>
        <taxon>Chitinophagia</taxon>
        <taxon>Chitinophagales</taxon>
        <taxon>Chitinophagaceae</taxon>
        <taxon>Chitinophaga</taxon>
    </lineage>
</organism>
<name>A0A1G7P648_CHIFI</name>
<dbReference type="AlphaFoldDB" id="A0A1G7P648"/>
<dbReference type="STRING" id="104663.SAMN04488121_1021073"/>
<dbReference type="RefSeq" id="WP_089831943.1">
    <property type="nucleotide sequence ID" value="NZ_FNBN01000002.1"/>
</dbReference>
<keyword evidence="1" id="KW-0812">Transmembrane</keyword>
<keyword evidence="1" id="KW-0472">Membrane</keyword>
<evidence type="ECO:0000313" key="2">
    <source>
        <dbReference type="EMBL" id="SDF81617.1"/>
    </source>
</evidence>
<evidence type="ECO:0000256" key="1">
    <source>
        <dbReference type="SAM" id="Phobius"/>
    </source>
</evidence>
<sequence length="1039" mass="116555">MSVEIARYQFHAWSRRGISANIIEHDDLGSGAAAVKERAEIPISVTLNTTAVPKNFSLIGPGDIIGIKDEMIVRTEPLNWITNFEPNYLAFIEFYDEDFAWRYTPASPSGNRLRPWLFLLVVKETEFERTKRKLPLPSVNINSKEAFPSFKDTWLWAHVHSDADIPDSELSDYEEFLLSLNKTVNSDPDQLFCRLMSPRKLEANTKYFAFLVPAFETGRLAGLELPTANVVAQLPSWDDNGAKGEMPVYYEWFFQTGTNADFESLVKLLEPRAMDPRVGIRDMDASRPGFVRADDNTKEIPGTQPPILGLEGALKSPTTVSTVFPNPPASEFQAELQKIVNLPAIQAADLTQDPVVSVPLYGGKHAKKSATDVVLLDVSKKTWVNELNRDPRTRVPAGFGTAVIQKNQETYMQKAWLQVERIIEANREIKASQFFMYVSFKYTQQTFSKLPDNVLVALTKPVHSRVMGSPTTIYQQINDSILPTTVFSGAFRRLVRPNGKLVKRLEANGPLVYNDLVTKINDGTLTAAPPKKLPAGLPNTKDFSGKIFPYQLSHLMLWLLKNSLLAVIILVVLLLLLMFITGAYAVFAVLIVAAVAAYIALSRFLKSRRDDEAAAEALDDPFKAADELKDIPAKPDFTLVLSDETVTPAPTPTTPGADSVEAQNFRVAMKDFLDRMVLQAPDPVRASVDLGNANTKLRDAINPYRAYPQRLNRLVKFPSYIQLDVPEKIFPAMAYPDFEDPMYKGLTDISNELLLPNLKLIPENTISLLKTNQPFIESYMVGLNHEMGRELLWREYPTDERPSSFRQFWDVKGVIRPKTGKSEAELTEEYKDIKPIHTWPVSSTLGRHNNRDAEGDAEQLVLVIRGELLKRYPNTLIFAQKAIAGATPDDDPVIDLDLSDTEFETQLKFPLYKAEIAPDIKFFGFDLTIEQARGTELTPGFTDHLGWFFILQEIPGMPRFGMDISFNQGSDGLSWDDLAWTNFDPGMKFITAGTKPTIPLPAPEYNKWGTDAANMAFILFQKPSMVAVHAKEMLEKVDA</sequence>
<proteinExistence type="predicted"/>
<evidence type="ECO:0000313" key="3">
    <source>
        <dbReference type="Proteomes" id="UP000199045"/>
    </source>
</evidence>
<feature type="transmembrane region" description="Helical" evidence="1">
    <location>
        <begin position="583"/>
        <end position="601"/>
    </location>
</feature>
<dbReference type="Proteomes" id="UP000199045">
    <property type="component" value="Unassembled WGS sequence"/>
</dbReference>
<protein>
    <submittedName>
        <fullName evidence="2">Uncharacterized protein</fullName>
    </submittedName>
</protein>
<feature type="transmembrane region" description="Helical" evidence="1">
    <location>
        <begin position="555"/>
        <end position="577"/>
    </location>
</feature>